<comment type="similarity">
    <text evidence="1">Belongs to the 'GDXG' lipolytic enzyme family.</text>
</comment>
<dbReference type="PROSITE" id="PS01174">
    <property type="entry name" value="LIPASE_GDXG_SER"/>
    <property type="match status" value="1"/>
</dbReference>
<evidence type="ECO:0000259" key="4">
    <source>
        <dbReference type="Pfam" id="PF07859"/>
    </source>
</evidence>
<organism evidence="5 6">
    <name type="scientific">Pseudosulfitobacter pseudonitzschiae</name>
    <dbReference type="NCBI Taxonomy" id="1402135"/>
    <lineage>
        <taxon>Bacteria</taxon>
        <taxon>Pseudomonadati</taxon>
        <taxon>Pseudomonadota</taxon>
        <taxon>Alphaproteobacteria</taxon>
        <taxon>Rhodobacterales</taxon>
        <taxon>Roseobacteraceae</taxon>
        <taxon>Pseudosulfitobacter</taxon>
    </lineage>
</organism>
<evidence type="ECO:0000313" key="6">
    <source>
        <dbReference type="Proteomes" id="UP000027746"/>
    </source>
</evidence>
<keyword evidence="6" id="KW-1185">Reference proteome</keyword>
<sequence>MPDYEKLMDDEVRAFLARTEQHYPPDAVDLTVQDQRRVYNAMCADFDVGYPDDVTAQDRAFGGVTCRVYSRAAPVVGTVFYCHGGGFVVGGLDSHDSICAEFCAGTGMQVIAVDYGLSPERPFPGDFEDAWAAFEAVCAETDGAIVLAGDSAGGNLVAAIAHYARGRIDGRITGSLLIYPGLGGDRTRGSYVTHADAPGLSVRDMAFYQTLRSGGQDHTGDPRFAPLQDTDFSGLPPTVILTAEFDPLSSDGEAYRDAIQDAGGRAVWIEEAGLIHAHLRARHMSTRAATSFARMIQALTLLRTGQITDLD</sequence>
<dbReference type="InterPro" id="IPR013094">
    <property type="entry name" value="AB_hydrolase_3"/>
</dbReference>
<evidence type="ECO:0000256" key="2">
    <source>
        <dbReference type="ARBA" id="ARBA00022801"/>
    </source>
</evidence>
<dbReference type="PANTHER" id="PTHR48081">
    <property type="entry name" value="AB HYDROLASE SUPERFAMILY PROTEIN C4A8.06C"/>
    <property type="match status" value="1"/>
</dbReference>
<dbReference type="GO" id="GO:0016787">
    <property type="term" value="F:hydrolase activity"/>
    <property type="evidence" value="ECO:0007669"/>
    <property type="project" value="UniProtKB-KW"/>
</dbReference>
<name>A0A073J3I5_9RHOB</name>
<dbReference type="Gene3D" id="3.40.50.1820">
    <property type="entry name" value="alpha/beta hydrolase"/>
    <property type="match status" value="1"/>
</dbReference>
<dbReference type="PANTHER" id="PTHR48081:SF8">
    <property type="entry name" value="ALPHA_BETA HYDROLASE FOLD-3 DOMAIN-CONTAINING PROTEIN-RELATED"/>
    <property type="match status" value="1"/>
</dbReference>
<feature type="active site" evidence="3">
    <location>
        <position position="151"/>
    </location>
</feature>
<gene>
    <name evidence="5" type="ORF">SUH3_13570</name>
</gene>
<proteinExistence type="inferred from homology"/>
<dbReference type="EMBL" id="JAMD01000003">
    <property type="protein sequence ID" value="KEJ96385.1"/>
    <property type="molecule type" value="Genomic_DNA"/>
</dbReference>
<dbReference type="InterPro" id="IPR050300">
    <property type="entry name" value="GDXG_lipolytic_enzyme"/>
</dbReference>
<dbReference type="Proteomes" id="UP000027746">
    <property type="component" value="Unassembled WGS sequence"/>
</dbReference>
<dbReference type="InterPro" id="IPR033140">
    <property type="entry name" value="Lipase_GDXG_put_SER_AS"/>
</dbReference>
<accession>A0A073J3I5</accession>
<evidence type="ECO:0000256" key="1">
    <source>
        <dbReference type="ARBA" id="ARBA00010515"/>
    </source>
</evidence>
<dbReference type="SUPFAM" id="SSF53474">
    <property type="entry name" value="alpha/beta-Hydrolases"/>
    <property type="match status" value="1"/>
</dbReference>
<feature type="domain" description="Alpha/beta hydrolase fold-3" evidence="4">
    <location>
        <begin position="79"/>
        <end position="278"/>
    </location>
</feature>
<reference evidence="5 6" key="1">
    <citation type="submission" date="2014-01" db="EMBL/GenBank/DDBJ databases">
        <title>Sulfitobacter sp. H3 (MCCC 1A00686) Genome Sequencing.</title>
        <authorList>
            <person name="Lai Q."/>
            <person name="Hong Z."/>
        </authorList>
    </citation>
    <scope>NUCLEOTIDE SEQUENCE [LARGE SCALE GENOMIC DNA]</scope>
    <source>
        <strain evidence="5 6">H3</strain>
    </source>
</reference>
<protein>
    <submittedName>
        <fullName evidence="5">Esterase</fullName>
    </submittedName>
</protein>
<evidence type="ECO:0000313" key="5">
    <source>
        <dbReference type="EMBL" id="KEJ96385.1"/>
    </source>
</evidence>
<dbReference type="InterPro" id="IPR029058">
    <property type="entry name" value="AB_hydrolase_fold"/>
</dbReference>
<dbReference type="Pfam" id="PF07859">
    <property type="entry name" value="Abhydrolase_3"/>
    <property type="match status" value="1"/>
</dbReference>
<evidence type="ECO:0000256" key="3">
    <source>
        <dbReference type="PROSITE-ProRule" id="PRU10038"/>
    </source>
</evidence>
<comment type="caution">
    <text evidence="5">The sequence shown here is derived from an EMBL/GenBank/DDBJ whole genome shotgun (WGS) entry which is preliminary data.</text>
</comment>
<dbReference type="AlphaFoldDB" id="A0A073J3I5"/>
<keyword evidence="2" id="KW-0378">Hydrolase</keyword>
<dbReference type="RefSeq" id="WP_037923687.1">
    <property type="nucleotide sequence ID" value="NZ_FQVP01000003.1"/>
</dbReference>